<feature type="region of interest" description="Disordered" evidence="1">
    <location>
        <begin position="512"/>
        <end position="534"/>
    </location>
</feature>
<proteinExistence type="predicted"/>
<protein>
    <submittedName>
        <fullName evidence="2">Uncharacterized protein</fullName>
    </submittedName>
</protein>
<dbReference type="PANTHER" id="PTHR31170">
    <property type="entry name" value="BNAC04G53230D PROTEIN"/>
    <property type="match status" value="1"/>
</dbReference>
<feature type="compositionally biased region" description="Low complexity" evidence="1">
    <location>
        <begin position="524"/>
        <end position="534"/>
    </location>
</feature>
<dbReference type="InterPro" id="IPR004158">
    <property type="entry name" value="DUF247_pln"/>
</dbReference>
<dbReference type="PANTHER" id="PTHR31170:SF25">
    <property type="entry name" value="BNAA09G04570D PROTEIN"/>
    <property type="match status" value="1"/>
</dbReference>
<comment type="caution">
    <text evidence="2">The sequence shown here is derived from an EMBL/GenBank/DDBJ whole genome shotgun (WGS) entry which is preliminary data.</text>
</comment>
<evidence type="ECO:0000313" key="2">
    <source>
        <dbReference type="EMBL" id="KAG6720683.1"/>
    </source>
</evidence>
<evidence type="ECO:0000256" key="1">
    <source>
        <dbReference type="SAM" id="MobiDB-lite"/>
    </source>
</evidence>
<accession>A0A922JU06</accession>
<evidence type="ECO:0000313" key="3">
    <source>
        <dbReference type="Proteomes" id="UP000811246"/>
    </source>
</evidence>
<reference evidence="2" key="1">
    <citation type="submission" date="2021-01" db="EMBL/GenBank/DDBJ databases">
        <authorList>
            <person name="Lovell J.T."/>
            <person name="Bentley N."/>
            <person name="Bhattarai G."/>
            <person name="Jenkins J.W."/>
            <person name="Sreedasyam A."/>
            <person name="Alarcon Y."/>
            <person name="Bock C."/>
            <person name="Boston L."/>
            <person name="Carlson J."/>
            <person name="Cervantes K."/>
            <person name="Clermont K."/>
            <person name="Krom N."/>
            <person name="Kubenka K."/>
            <person name="Mamidi S."/>
            <person name="Mattison C."/>
            <person name="Monteros M."/>
            <person name="Pisani C."/>
            <person name="Plott C."/>
            <person name="Rajasekar S."/>
            <person name="Rhein H.S."/>
            <person name="Rohla C."/>
            <person name="Song M."/>
            <person name="Hilaire R.S."/>
            <person name="Shu S."/>
            <person name="Wells L."/>
            <person name="Wang X."/>
            <person name="Webber J."/>
            <person name="Heerema R.J."/>
            <person name="Klein P."/>
            <person name="Conner P."/>
            <person name="Grauke L."/>
            <person name="Grimwood J."/>
            <person name="Schmutz J."/>
            <person name="Randall J.J."/>
        </authorList>
    </citation>
    <scope>NUCLEOTIDE SEQUENCE</scope>
    <source>
        <tissue evidence="2">Leaf</tissue>
    </source>
</reference>
<name>A0A922JU06_CARIL</name>
<dbReference type="Pfam" id="PF03140">
    <property type="entry name" value="DUF247"/>
    <property type="match status" value="1"/>
</dbReference>
<dbReference type="AlphaFoldDB" id="A0A922JU06"/>
<gene>
    <name evidence="2" type="ORF">I3842_03G074000</name>
</gene>
<dbReference type="EMBL" id="CM031827">
    <property type="protein sequence ID" value="KAG6720683.1"/>
    <property type="molecule type" value="Genomic_DNA"/>
</dbReference>
<sequence length="560" mass="63078">MAGTREHVISVEELLSRKASLSGETSRDRDISCLQRRVVEVIEHGEEACELKKKRFEKLSQAGDHPNGGQKATPKIQKVPLLLQDHNHFDKYFKPRIVALGPIHHDTPKYQPAEEYKLRMTNCFVKESGKDAVSLYNVVENNIKQLRQCFDEKVTEKYSDQDLAWMLFVDGCAILQSIHCAVSNTCKDWKMKYDLMAFGTQDLFLLENQLPYKLLEDLMNSSTKKDELEKCINEFINMQASTPKAGTKETRMPLRWPGFLGKRKSHSPDAGEQNKMDDKIKSKAVLVDEEGTTERDPNHLLDLLRTRIIGAKPKRSTSGDKKGTLRSCRNVEELRAAGIQVKSWEGADSLIEIRFNKFLYAGHLWLSPIMVDDSMGPKFLNLIAYEMCPDFYNDFEITSYISFLDSLIDNTNDVMELRIAGILQNHLGSDKEVARLFNEIGTDLVPDADAYATVDADIQSHYDTPWKTWIAQGIHDHFRSPWTAACKLIHSSNEFTSFLECLSAMRDPLSHASSGTSSNGYPDASPNASSNASASSTSTSLQGIFFRGDLPVLNCTISTL</sequence>
<organism evidence="2 3">
    <name type="scientific">Carya illinoinensis</name>
    <name type="common">Pecan</name>
    <dbReference type="NCBI Taxonomy" id="32201"/>
    <lineage>
        <taxon>Eukaryota</taxon>
        <taxon>Viridiplantae</taxon>
        <taxon>Streptophyta</taxon>
        <taxon>Embryophyta</taxon>
        <taxon>Tracheophyta</taxon>
        <taxon>Spermatophyta</taxon>
        <taxon>Magnoliopsida</taxon>
        <taxon>eudicotyledons</taxon>
        <taxon>Gunneridae</taxon>
        <taxon>Pentapetalae</taxon>
        <taxon>rosids</taxon>
        <taxon>fabids</taxon>
        <taxon>Fagales</taxon>
        <taxon>Juglandaceae</taxon>
        <taxon>Carya</taxon>
    </lineage>
</organism>
<dbReference type="Proteomes" id="UP000811246">
    <property type="component" value="Chromosome 3"/>
</dbReference>